<dbReference type="Pfam" id="PF08609">
    <property type="entry name" value="Fes1"/>
    <property type="match status" value="1"/>
</dbReference>
<gene>
    <name evidence="5" type="ORF">BCR43DRAFT_481166</name>
</gene>
<dbReference type="InterPro" id="IPR050693">
    <property type="entry name" value="Hsp70_NEF-Inhibitors"/>
</dbReference>
<comment type="similarity">
    <text evidence="1">Belongs to the FES1 family.</text>
</comment>
<dbReference type="InterPro" id="IPR013918">
    <property type="entry name" value="Nucleotide_exch_fac_Fes1"/>
</dbReference>
<dbReference type="Gene3D" id="1.25.10.10">
    <property type="entry name" value="Leucine-rich Repeat Variant"/>
    <property type="match status" value="1"/>
</dbReference>
<protein>
    <submittedName>
        <fullName evidence="5">Armadillo-type protein</fullName>
    </submittedName>
</protein>
<comment type="caution">
    <text evidence="5">The sequence shown here is derived from an EMBL/GenBank/DDBJ whole genome shotgun (WGS) entry which is preliminary data.</text>
</comment>
<dbReference type="GO" id="GO:0005783">
    <property type="term" value="C:endoplasmic reticulum"/>
    <property type="evidence" value="ECO:0007669"/>
    <property type="project" value="TreeGrafter"/>
</dbReference>
<dbReference type="STRING" id="13706.A0A1X2HRH9"/>
<evidence type="ECO:0000256" key="3">
    <source>
        <dbReference type="PROSITE-ProRule" id="PRU00259"/>
    </source>
</evidence>
<feature type="domain" description="Nucleotide exchange factor Fes1" evidence="4">
    <location>
        <begin position="1"/>
        <end position="90"/>
    </location>
</feature>
<proteinExistence type="inferred from homology"/>
<dbReference type="InterPro" id="IPR000225">
    <property type="entry name" value="Armadillo"/>
</dbReference>
<accession>A0A1X2HRH9</accession>
<dbReference type="PANTHER" id="PTHR19316">
    <property type="entry name" value="PROTEIN FOLDING REGULATOR"/>
    <property type="match status" value="1"/>
</dbReference>
<dbReference type="AlphaFoldDB" id="A0A1X2HRH9"/>
<dbReference type="GO" id="GO:0000774">
    <property type="term" value="F:adenyl-nucleotide exchange factor activity"/>
    <property type="evidence" value="ECO:0007669"/>
    <property type="project" value="TreeGrafter"/>
</dbReference>
<dbReference type="OMA" id="LHWSIAN"/>
<dbReference type="SUPFAM" id="SSF48371">
    <property type="entry name" value="ARM repeat"/>
    <property type="match status" value="1"/>
</dbReference>
<organism evidence="5 6">
    <name type="scientific">Syncephalastrum racemosum</name>
    <name type="common">Filamentous fungus</name>
    <dbReference type="NCBI Taxonomy" id="13706"/>
    <lineage>
        <taxon>Eukaryota</taxon>
        <taxon>Fungi</taxon>
        <taxon>Fungi incertae sedis</taxon>
        <taxon>Mucoromycota</taxon>
        <taxon>Mucoromycotina</taxon>
        <taxon>Mucoromycetes</taxon>
        <taxon>Mucorales</taxon>
        <taxon>Syncephalastraceae</taxon>
        <taxon>Syncephalastrum</taxon>
    </lineage>
</organism>
<dbReference type="PANTHER" id="PTHR19316:SF18">
    <property type="entry name" value="HSP70-BINDING PROTEIN 1"/>
    <property type="match status" value="1"/>
</dbReference>
<evidence type="ECO:0000259" key="4">
    <source>
        <dbReference type="Pfam" id="PF08609"/>
    </source>
</evidence>
<dbReference type="PROSITE" id="PS50176">
    <property type="entry name" value="ARM_REPEAT"/>
    <property type="match status" value="1"/>
</dbReference>
<dbReference type="EMBL" id="MCGN01000001">
    <property type="protein sequence ID" value="ORZ02195.1"/>
    <property type="molecule type" value="Genomic_DNA"/>
</dbReference>
<dbReference type="Proteomes" id="UP000242180">
    <property type="component" value="Unassembled WGS sequence"/>
</dbReference>
<reference evidence="5 6" key="1">
    <citation type="submission" date="2016-07" db="EMBL/GenBank/DDBJ databases">
        <title>Pervasive Adenine N6-methylation of Active Genes in Fungi.</title>
        <authorList>
            <consortium name="DOE Joint Genome Institute"/>
            <person name="Mondo S.J."/>
            <person name="Dannebaum R.O."/>
            <person name="Kuo R.C."/>
            <person name="Labutti K."/>
            <person name="Haridas S."/>
            <person name="Kuo A."/>
            <person name="Salamov A."/>
            <person name="Ahrendt S.R."/>
            <person name="Lipzen A."/>
            <person name="Sullivan W."/>
            <person name="Andreopoulos W.B."/>
            <person name="Clum A."/>
            <person name="Lindquist E."/>
            <person name="Daum C."/>
            <person name="Ramamoorthy G.K."/>
            <person name="Gryganskyi A."/>
            <person name="Culley D."/>
            <person name="Magnuson J.K."/>
            <person name="James T.Y."/>
            <person name="O'Malley M.A."/>
            <person name="Stajich J.E."/>
            <person name="Spatafora J.W."/>
            <person name="Visel A."/>
            <person name="Grigoriev I.V."/>
        </authorList>
    </citation>
    <scope>NUCLEOTIDE SEQUENCE [LARGE SCALE GENOMIC DNA]</scope>
    <source>
        <strain evidence="5 6">NRRL 2496</strain>
    </source>
</reference>
<feature type="repeat" description="ARM" evidence="3">
    <location>
        <begin position="136"/>
        <end position="164"/>
    </location>
</feature>
<evidence type="ECO:0000313" key="6">
    <source>
        <dbReference type="Proteomes" id="UP000242180"/>
    </source>
</evidence>
<evidence type="ECO:0000256" key="2">
    <source>
        <dbReference type="ARBA" id="ARBA00022737"/>
    </source>
</evidence>
<evidence type="ECO:0000313" key="5">
    <source>
        <dbReference type="EMBL" id="ORZ02195.1"/>
    </source>
</evidence>
<evidence type="ECO:0000256" key="1">
    <source>
        <dbReference type="ARBA" id="ARBA00011045"/>
    </source>
</evidence>
<sequence length="294" mass="32924">MEKLLQWAVNNSDQEELKKNAEAIRKGEVPVDRSKFDPKIIESILGKDDATRMQEALKCITDPEDTIENKEIALDNFELLIEHIDNAKNIENMKMWPTIISLYNAPEPEIRKGALWISGTAVQNNPAAQKAYLANGGLEPLVNLLKNDQNTEVKAKALYAISGLLKHCPSAVEAFELQGGFKLLGDLLKESDNPNMVRKIVFLLNSLMIDNAKVAKLLLEGNLLQELDVVLVKYTKSENQDEDMIEKTLRTLHTLVTQTCTSVSPEMKQHVEEARSTFGQENLGLAAEEWTQLA</sequence>
<dbReference type="InterPro" id="IPR011989">
    <property type="entry name" value="ARM-like"/>
</dbReference>
<keyword evidence="2" id="KW-0677">Repeat</keyword>
<name>A0A1X2HRH9_SYNRA</name>
<dbReference type="InterPro" id="IPR016024">
    <property type="entry name" value="ARM-type_fold"/>
</dbReference>
<dbReference type="OrthoDB" id="10250458at2759"/>
<keyword evidence="6" id="KW-1185">Reference proteome</keyword>
<dbReference type="InParanoid" id="A0A1X2HRH9"/>